<evidence type="ECO:0000256" key="2">
    <source>
        <dbReference type="ARBA" id="ARBA00022630"/>
    </source>
</evidence>
<evidence type="ECO:0000313" key="7">
    <source>
        <dbReference type="EMBL" id="SFF01298.1"/>
    </source>
</evidence>
<reference evidence="8 9" key="2">
    <citation type="submission" date="2016-10" db="EMBL/GenBank/DDBJ databases">
        <authorList>
            <person name="Varghese N."/>
            <person name="Submissions S."/>
        </authorList>
    </citation>
    <scope>NUCLEOTIDE SEQUENCE [LARGE SCALE GENOMIC DNA]</scope>
    <source>
        <strain evidence="9">ATCC 20501</strain>
        <strain evidence="7 8">CGMCC 4.3529</strain>
    </source>
</reference>
<dbReference type="SMR" id="A0A1H6DQF9"/>
<name>A0A1H6DQF9_9PSEU</name>
<dbReference type="Gene3D" id="3.50.50.60">
    <property type="entry name" value="FAD/NAD(P)-binding domain"/>
    <property type="match status" value="1"/>
</dbReference>
<dbReference type="Gene3D" id="3.40.30.120">
    <property type="match status" value="1"/>
</dbReference>
<keyword evidence="2" id="KW-0285">Flavoprotein</keyword>
<evidence type="ECO:0000256" key="1">
    <source>
        <dbReference type="ARBA" id="ARBA00001974"/>
    </source>
</evidence>
<evidence type="ECO:0000256" key="4">
    <source>
        <dbReference type="SAM" id="MobiDB-lite"/>
    </source>
</evidence>
<dbReference type="Pfam" id="PF21274">
    <property type="entry name" value="Rng_hyd_C"/>
    <property type="match status" value="1"/>
</dbReference>
<dbReference type="GO" id="GO:0016709">
    <property type="term" value="F:oxidoreductase activity, acting on paired donors, with incorporation or reduction of molecular oxygen, NAD(P)H as one donor, and incorporation of one atom of oxygen"/>
    <property type="evidence" value="ECO:0007669"/>
    <property type="project" value="UniProtKB-ARBA"/>
</dbReference>
<dbReference type="Gene3D" id="3.30.9.10">
    <property type="entry name" value="D-Amino Acid Oxidase, subunit A, domain 2"/>
    <property type="match status" value="1"/>
</dbReference>
<dbReference type="Proteomes" id="UP000199690">
    <property type="component" value="Unassembled WGS sequence"/>
</dbReference>
<dbReference type="InterPro" id="IPR050641">
    <property type="entry name" value="RIFMO-like"/>
</dbReference>
<reference evidence="6" key="1">
    <citation type="submission" date="2016-10" db="EMBL/GenBank/DDBJ databases">
        <authorList>
            <person name="de Groot N.N."/>
        </authorList>
    </citation>
    <scope>NUCLEOTIDE SEQUENCE [LARGE SCALE GENOMIC DNA]</scope>
    <source>
        <strain evidence="6">ATCC 20501</strain>
    </source>
</reference>
<feature type="region of interest" description="Disordered" evidence="4">
    <location>
        <begin position="85"/>
        <end position="110"/>
    </location>
</feature>
<keyword evidence="8" id="KW-1185">Reference proteome</keyword>
<protein>
    <submittedName>
        <fullName evidence="6">2-polyprenyl-6-methoxyphenol hydroxylase</fullName>
    </submittedName>
</protein>
<evidence type="ECO:0000313" key="8">
    <source>
        <dbReference type="Proteomes" id="UP000199690"/>
    </source>
</evidence>
<gene>
    <name evidence="6" type="ORF">SAMN02982929_04699</name>
    <name evidence="7" type="ORF">SAMN05216506_117109</name>
</gene>
<dbReference type="EMBL" id="FNVB01000007">
    <property type="protein sequence ID" value="SEG86815.1"/>
    <property type="molecule type" value="Genomic_DNA"/>
</dbReference>
<feature type="domain" description="FAD-binding" evidence="5">
    <location>
        <begin position="4"/>
        <end position="344"/>
    </location>
</feature>
<proteinExistence type="predicted"/>
<evidence type="ECO:0000256" key="3">
    <source>
        <dbReference type="ARBA" id="ARBA00022827"/>
    </source>
</evidence>
<evidence type="ECO:0000259" key="5">
    <source>
        <dbReference type="Pfam" id="PF01494"/>
    </source>
</evidence>
<comment type="cofactor">
    <cofactor evidence="1">
        <name>FAD</name>
        <dbReference type="ChEBI" id="CHEBI:57692"/>
    </cofactor>
</comment>
<accession>A0A1H6DQF9</accession>
<dbReference type="GO" id="GO:0071949">
    <property type="term" value="F:FAD binding"/>
    <property type="evidence" value="ECO:0007669"/>
    <property type="project" value="InterPro"/>
</dbReference>
<dbReference type="Pfam" id="PF01494">
    <property type="entry name" value="FAD_binding_3"/>
    <property type="match status" value="1"/>
</dbReference>
<evidence type="ECO:0000313" key="6">
    <source>
        <dbReference type="EMBL" id="SEG86815.1"/>
    </source>
</evidence>
<organism evidence="6 9">
    <name type="scientific">Saccharopolyspora kobensis</name>
    <dbReference type="NCBI Taxonomy" id="146035"/>
    <lineage>
        <taxon>Bacteria</taxon>
        <taxon>Bacillati</taxon>
        <taxon>Actinomycetota</taxon>
        <taxon>Actinomycetes</taxon>
        <taxon>Pseudonocardiales</taxon>
        <taxon>Pseudonocardiaceae</taxon>
        <taxon>Saccharopolyspora</taxon>
    </lineage>
</organism>
<sequence length="507" mass="53574">MNQYPVVIAGGGTVGLATAVFLGHHGVPSLVVERRAAPSDHPRALGISPRTLELFREAGIRDAVDAVAVRSTELWKADVRTVAEIDRSGNHPKPHLEDPNSPETSHGHYPQDALDAVLVPAARERGATIEFGVEVTGVEQDGDGVSVALSDGRVIRADYLVGADGARSAVRDLLGISTTGPGEIGDTTVNILFHADLVGHFGSMPVMTQISHPDAPGMLLSVGERRWVLHVVSPTGENFSEERCAAAVRTAIGADVPVEIVSALTWRATARMADEFRAGRAFLVGDAARTISPLGAFGLNTGLADAHNLAWKLALVLGGRAGDRLLDSYHEERHAVAELVTQQALLRWENPALHWDPAAVAGRAAAGMWHAPMVLMGYRYDSSAVIDPVTAVPSTEDVRASRDGAPGSLLPHRWLDEGTSSLDLPGSRFAVLTGPAGEPWCEAAERVAAPLGLEVRTARLDAEWASSVGIDEGGALLVRPDGFIAWRTDQNADDAVLGKVLAAVTGR</sequence>
<dbReference type="SUPFAM" id="SSF51905">
    <property type="entry name" value="FAD/NAD(P)-binding domain"/>
    <property type="match status" value="1"/>
</dbReference>
<dbReference type="InterPro" id="IPR036188">
    <property type="entry name" value="FAD/NAD-bd_sf"/>
</dbReference>
<dbReference type="PRINTS" id="PR00420">
    <property type="entry name" value="RNGMNOXGNASE"/>
</dbReference>
<dbReference type="EMBL" id="FOME01000017">
    <property type="protein sequence ID" value="SFF01298.1"/>
    <property type="molecule type" value="Genomic_DNA"/>
</dbReference>
<feature type="compositionally biased region" description="Basic and acidic residues" evidence="4">
    <location>
        <begin position="85"/>
        <end position="98"/>
    </location>
</feature>
<dbReference type="InterPro" id="IPR002938">
    <property type="entry name" value="FAD-bd"/>
</dbReference>
<dbReference type="AlphaFoldDB" id="A0A1H6DQF9"/>
<evidence type="ECO:0000313" key="9">
    <source>
        <dbReference type="Proteomes" id="UP000236729"/>
    </source>
</evidence>
<dbReference type="Proteomes" id="UP000236729">
    <property type="component" value="Unassembled WGS sequence"/>
</dbReference>
<dbReference type="RefSeq" id="WP_093357930.1">
    <property type="nucleotide sequence ID" value="NZ_FNVB01000007.1"/>
</dbReference>
<keyword evidence="3" id="KW-0274">FAD</keyword>
<dbReference type="PANTHER" id="PTHR43004:SF19">
    <property type="entry name" value="BINDING MONOOXYGENASE, PUTATIVE (JCVI)-RELATED"/>
    <property type="match status" value="1"/>
</dbReference>
<dbReference type="PANTHER" id="PTHR43004">
    <property type="entry name" value="TRK SYSTEM POTASSIUM UPTAKE PROTEIN"/>
    <property type="match status" value="1"/>
</dbReference>
<accession>A0A1I2F976</accession>